<feature type="region of interest" description="Disordered" evidence="2">
    <location>
        <begin position="53"/>
        <end position="218"/>
    </location>
</feature>
<gene>
    <name evidence="4" type="ORF">BDZ94DRAFT_1196519</name>
</gene>
<sequence>MVPHLLPHPPHIHIPKYISAYTSPHLLSRPKLSSPSYFADIPHLVSSSISPVESASPATVDDDISSPHSPLGNSANYHYANRTSASFDSPISPPKMYGHSQQSADYPAAPNSYPPPTSQDNYEISSTTNLMRGSDAPPPYLANSPSPVDPNPPSSFSHPLGASHPQERLSQATFPTSSSYQSAQDRFDESSDAIQHRYPRSTLENKYSSDTNSYSQNNNLLDHRRMSEPAILGSTNVYAAQSQDPGVSQRLQQFNFNPPAMNPPRSSGSAYVPSLQRGASIGSLRDLRNFEYSSQSQSNYSGWKSDNESHRQSHLDPYHGDDGFDDQISPLQPNFSEGLDSPGLHYSSMTDNHYGPSPPGTGTSTSSAPIMSPALDVGHSPRDANSRTYSFVALPGNAVKKRPRRRYDEIERLYQCSWPECNKAYGTLNHLNAHVTMQRHGVKRSPNEFKELRKQWRKAKKDSESPVGGALRRPSLSQRHDGHDTYAHRRYDSNIYSNSPVYNRAPHHQITGLPSSLPVLHASSGERYAVPVDDIRYPLDERDDHFTTYPTAARQRYSSSTPASWHSGSVPSSRTGPQQYLSSSLPTHSHLHNNHLPHPNTEQTQSQSQSPGSQSPPLVVMNRLPPDSTLLTPLPGYQAEPLLPPLQLNGNINYPQSGFEIYEDDGRPSTGHTSVGQGSGDEY</sequence>
<dbReference type="Gene3D" id="3.30.160.60">
    <property type="entry name" value="Classic Zinc Finger"/>
    <property type="match status" value="1"/>
</dbReference>
<feature type="region of interest" description="Disordered" evidence="2">
    <location>
        <begin position="296"/>
        <end position="383"/>
    </location>
</feature>
<feature type="compositionally biased region" description="Polar residues" evidence="2">
    <location>
        <begin position="118"/>
        <end position="131"/>
    </location>
</feature>
<evidence type="ECO:0000313" key="4">
    <source>
        <dbReference type="EMBL" id="KAF9461206.1"/>
    </source>
</evidence>
<keyword evidence="1" id="KW-0862">Zinc</keyword>
<feature type="compositionally biased region" description="Polar residues" evidence="2">
    <location>
        <begin position="556"/>
        <end position="580"/>
    </location>
</feature>
<feature type="region of interest" description="Disordered" evidence="2">
    <location>
        <begin position="547"/>
        <end position="636"/>
    </location>
</feature>
<dbReference type="InterPro" id="IPR039327">
    <property type="entry name" value="CON7-like"/>
</dbReference>
<name>A0A9P5Y4L2_9AGAR</name>
<feature type="region of interest" description="Disordered" evidence="2">
    <location>
        <begin position="457"/>
        <end position="482"/>
    </location>
</feature>
<dbReference type="Proteomes" id="UP000807353">
    <property type="component" value="Unassembled WGS sequence"/>
</dbReference>
<feature type="compositionally biased region" description="Polar residues" evidence="2">
    <location>
        <begin position="66"/>
        <end position="89"/>
    </location>
</feature>
<dbReference type="PANTHER" id="PTHR36167">
    <property type="entry name" value="C2H2 FINGER DOMAIN TRANSCRIPTION FACTOR (EUROFUNG)-RELATED"/>
    <property type="match status" value="1"/>
</dbReference>
<evidence type="ECO:0000256" key="1">
    <source>
        <dbReference type="PROSITE-ProRule" id="PRU00042"/>
    </source>
</evidence>
<dbReference type="EMBL" id="MU150287">
    <property type="protein sequence ID" value="KAF9461206.1"/>
    <property type="molecule type" value="Genomic_DNA"/>
</dbReference>
<keyword evidence="5" id="KW-1185">Reference proteome</keyword>
<dbReference type="PROSITE" id="PS50157">
    <property type="entry name" value="ZINC_FINGER_C2H2_2"/>
    <property type="match status" value="1"/>
</dbReference>
<feature type="compositionally biased region" description="Basic and acidic residues" evidence="2">
    <location>
        <begin position="305"/>
        <end position="322"/>
    </location>
</feature>
<accession>A0A9P5Y4L2</accession>
<protein>
    <recommendedName>
        <fullName evidence="3">C2H2-type domain-containing protein</fullName>
    </recommendedName>
</protein>
<dbReference type="AlphaFoldDB" id="A0A9P5Y4L2"/>
<proteinExistence type="predicted"/>
<keyword evidence="1" id="KW-0863">Zinc-finger</keyword>
<feature type="domain" description="C2H2-type" evidence="3">
    <location>
        <begin position="414"/>
        <end position="445"/>
    </location>
</feature>
<organism evidence="4 5">
    <name type="scientific">Collybia nuda</name>
    <dbReference type="NCBI Taxonomy" id="64659"/>
    <lineage>
        <taxon>Eukaryota</taxon>
        <taxon>Fungi</taxon>
        <taxon>Dikarya</taxon>
        <taxon>Basidiomycota</taxon>
        <taxon>Agaricomycotina</taxon>
        <taxon>Agaricomycetes</taxon>
        <taxon>Agaricomycetidae</taxon>
        <taxon>Agaricales</taxon>
        <taxon>Tricholomatineae</taxon>
        <taxon>Clitocybaceae</taxon>
        <taxon>Collybia</taxon>
    </lineage>
</organism>
<feature type="compositionally biased region" description="Low complexity" evidence="2">
    <location>
        <begin position="624"/>
        <end position="635"/>
    </location>
</feature>
<feature type="compositionally biased region" description="Polar residues" evidence="2">
    <location>
        <begin position="202"/>
        <end position="218"/>
    </location>
</feature>
<feature type="compositionally biased region" description="Low complexity" evidence="2">
    <location>
        <begin position="596"/>
        <end position="617"/>
    </location>
</feature>
<comment type="caution">
    <text evidence="4">The sequence shown here is derived from an EMBL/GenBank/DDBJ whole genome shotgun (WGS) entry which is preliminary data.</text>
</comment>
<keyword evidence="1" id="KW-0479">Metal-binding</keyword>
<dbReference type="PROSITE" id="PS00028">
    <property type="entry name" value="ZINC_FINGER_C2H2_1"/>
    <property type="match status" value="1"/>
</dbReference>
<dbReference type="GO" id="GO:0006355">
    <property type="term" value="P:regulation of DNA-templated transcription"/>
    <property type="evidence" value="ECO:0007669"/>
    <property type="project" value="InterPro"/>
</dbReference>
<evidence type="ECO:0000259" key="3">
    <source>
        <dbReference type="PROSITE" id="PS50157"/>
    </source>
</evidence>
<dbReference type="PANTHER" id="PTHR36167:SF3">
    <property type="entry name" value="C2H2 FINGER DOMAIN TRANSCRIPTION FACTOR (EUROFUNG)-RELATED"/>
    <property type="match status" value="1"/>
</dbReference>
<dbReference type="OrthoDB" id="1939603at2759"/>
<evidence type="ECO:0000313" key="5">
    <source>
        <dbReference type="Proteomes" id="UP000807353"/>
    </source>
</evidence>
<reference evidence="4" key="1">
    <citation type="submission" date="2020-11" db="EMBL/GenBank/DDBJ databases">
        <authorList>
            <consortium name="DOE Joint Genome Institute"/>
            <person name="Ahrendt S."/>
            <person name="Riley R."/>
            <person name="Andreopoulos W."/>
            <person name="Labutti K."/>
            <person name="Pangilinan J."/>
            <person name="Ruiz-Duenas F.J."/>
            <person name="Barrasa J.M."/>
            <person name="Sanchez-Garcia M."/>
            <person name="Camarero S."/>
            <person name="Miyauchi S."/>
            <person name="Serrano A."/>
            <person name="Linde D."/>
            <person name="Babiker R."/>
            <person name="Drula E."/>
            <person name="Ayuso-Fernandez I."/>
            <person name="Pacheco R."/>
            <person name="Padilla G."/>
            <person name="Ferreira P."/>
            <person name="Barriuso J."/>
            <person name="Kellner H."/>
            <person name="Castanera R."/>
            <person name="Alfaro M."/>
            <person name="Ramirez L."/>
            <person name="Pisabarro A.G."/>
            <person name="Kuo A."/>
            <person name="Tritt A."/>
            <person name="Lipzen A."/>
            <person name="He G."/>
            <person name="Yan M."/>
            <person name="Ng V."/>
            <person name="Cullen D."/>
            <person name="Martin F."/>
            <person name="Rosso M.-N."/>
            <person name="Henrissat B."/>
            <person name="Hibbett D."/>
            <person name="Martinez A.T."/>
            <person name="Grigoriev I.V."/>
        </authorList>
    </citation>
    <scope>NUCLEOTIDE SEQUENCE</scope>
    <source>
        <strain evidence="4">CBS 247.69</strain>
    </source>
</reference>
<evidence type="ECO:0000256" key="2">
    <source>
        <dbReference type="SAM" id="MobiDB-lite"/>
    </source>
</evidence>
<feature type="compositionally biased region" description="Polar residues" evidence="2">
    <location>
        <begin position="168"/>
        <end position="184"/>
    </location>
</feature>
<dbReference type="GO" id="GO:0008270">
    <property type="term" value="F:zinc ion binding"/>
    <property type="evidence" value="ECO:0007669"/>
    <property type="project" value="UniProtKB-KW"/>
</dbReference>
<feature type="region of interest" description="Disordered" evidence="2">
    <location>
        <begin position="253"/>
        <end position="273"/>
    </location>
</feature>
<feature type="region of interest" description="Disordered" evidence="2">
    <location>
        <begin position="653"/>
        <end position="683"/>
    </location>
</feature>
<dbReference type="InterPro" id="IPR013087">
    <property type="entry name" value="Znf_C2H2_type"/>
</dbReference>